<protein>
    <recommendedName>
        <fullName evidence="3">MazG nucleotide pyrophosphohydrolase family protein</fullName>
    </recommendedName>
</protein>
<dbReference type="Proteomes" id="UP000006346">
    <property type="component" value="Chromosome"/>
</dbReference>
<sequence length="92" mass="10935">MSLNNFRDEAGEFLKLIAAKNDMSDTLKINMLEEEFNILKEVMDNPDKLKHQIYDMLFILFEIASDHQFDLDSEWNEGRKRKEAKYISTCKE</sequence>
<dbReference type="OrthoDB" id="1955329at2"/>
<name>G7W6N2_DESOD</name>
<evidence type="ECO:0008006" key="3">
    <source>
        <dbReference type="Google" id="ProtNLM"/>
    </source>
</evidence>
<dbReference type="eggNOG" id="ENOG502ZFPZ">
    <property type="taxonomic scope" value="Bacteria"/>
</dbReference>
<dbReference type="HOGENOM" id="CLU_2408484_0_0_9"/>
<dbReference type="PATRIC" id="fig|768706.3.peg.3184"/>
<dbReference type="KEGG" id="dor:Desor_3162"/>
<accession>G7W6N2</accession>
<proteinExistence type="predicted"/>
<gene>
    <name evidence="1" type="ordered locus">Desor_3162</name>
</gene>
<reference evidence="2" key="1">
    <citation type="submission" date="2011-11" db="EMBL/GenBank/DDBJ databases">
        <title>Complete sequence of Desulfosporosinus orientis DSM 765.</title>
        <authorList>
            <person name="Lucas S."/>
            <person name="Han J."/>
            <person name="Lapidus A."/>
            <person name="Cheng J.-F."/>
            <person name="Goodwin L."/>
            <person name="Pitluck S."/>
            <person name="Peters L."/>
            <person name="Ovchinnikova G."/>
            <person name="Teshima H."/>
            <person name="Detter J.C."/>
            <person name="Han C."/>
            <person name="Tapia R."/>
            <person name="Land M."/>
            <person name="Hauser L."/>
            <person name="Kyrpides N."/>
            <person name="Ivanova N."/>
            <person name="Pagani I."/>
            <person name="Pester M."/>
            <person name="Spring S."/>
            <person name="Ollivier B."/>
            <person name="Rattei T."/>
            <person name="Klenk H.-P."/>
            <person name="Wagner M."/>
            <person name="Loy A."/>
            <person name="Woyke T."/>
        </authorList>
    </citation>
    <scope>NUCLEOTIDE SEQUENCE [LARGE SCALE GENOMIC DNA]</scope>
    <source>
        <strain evidence="2">ATCC 19365 / DSM 765 / NCIMB 8382 / VKM B-1628</strain>
    </source>
</reference>
<dbReference type="RefSeq" id="WP_014185478.1">
    <property type="nucleotide sequence ID" value="NC_016584.1"/>
</dbReference>
<organism evidence="1 2">
    <name type="scientific">Desulfosporosinus orientis (strain ATCC 19365 / DSM 765 / NCIMB 8382 / VKM B-1628 / Singapore I)</name>
    <name type="common">Desulfotomaculum orientis</name>
    <dbReference type="NCBI Taxonomy" id="768706"/>
    <lineage>
        <taxon>Bacteria</taxon>
        <taxon>Bacillati</taxon>
        <taxon>Bacillota</taxon>
        <taxon>Clostridia</taxon>
        <taxon>Eubacteriales</taxon>
        <taxon>Desulfitobacteriaceae</taxon>
        <taxon>Desulfosporosinus</taxon>
    </lineage>
</organism>
<dbReference type="AlphaFoldDB" id="G7W6N2"/>
<reference evidence="1 2" key="2">
    <citation type="journal article" date="2012" name="J. Bacteriol.">
        <title>Complete genome sequences of Desulfosporosinus orientis DSM765T, Desulfosporosinus youngiae DSM17734T, Desulfosporosinus meridiei DSM13257T, and Desulfosporosinus acidiphilus DSM22704T.</title>
        <authorList>
            <person name="Pester M."/>
            <person name="Brambilla E."/>
            <person name="Alazard D."/>
            <person name="Rattei T."/>
            <person name="Weinmaier T."/>
            <person name="Han J."/>
            <person name="Lucas S."/>
            <person name="Lapidus A."/>
            <person name="Cheng J.F."/>
            <person name="Goodwin L."/>
            <person name="Pitluck S."/>
            <person name="Peters L."/>
            <person name="Ovchinnikova G."/>
            <person name="Teshima H."/>
            <person name="Detter J.C."/>
            <person name="Han C.S."/>
            <person name="Tapia R."/>
            <person name="Land M.L."/>
            <person name="Hauser L."/>
            <person name="Kyrpides N.C."/>
            <person name="Ivanova N.N."/>
            <person name="Pagani I."/>
            <person name="Huntmann M."/>
            <person name="Wei C.L."/>
            <person name="Davenport K.W."/>
            <person name="Daligault H."/>
            <person name="Chain P.S."/>
            <person name="Chen A."/>
            <person name="Mavromatis K."/>
            <person name="Markowitz V."/>
            <person name="Szeto E."/>
            <person name="Mikhailova N."/>
            <person name="Pati A."/>
            <person name="Wagner M."/>
            <person name="Woyke T."/>
            <person name="Ollivier B."/>
            <person name="Klenk H.P."/>
            <person name="Spring S."/>
            <person name="Loy A."/>
        </authorList>
    </citation>
    <scope>NUCLEOTIDE SEQUENCE [LARGE SCALE GENOMIC DNA]</scope>
    <source>
        <strain evidence="2">ATCC 19365 / DSM 765 / NCIMB 8382 / VKM B-1628</strain>
    </source>
</reference>
<dbReference type="EMBL" id="CP003108">
    <property type="protein sequence ID" value="AET68670.1"/>
    <property type="molecule type" value="Genomic_DNA"/>
</dbReference>
<evidence type="ECO:0000313" key="1">
    <source>
        <dbReference type="EMBL" id="AET68670.1"/>
    </source>
</evidence>
<evidence type="ECO:0000313" key="2">
    <source>
        <dbReference type="Proteomes" id="UP000006346"/>
    </source>
</evidence>
<keyword evidence="2" id="KW-1185">Reference proteome</keyword>